<feature type="domain" description="AB hydrolase-1" evidence="4">
    <location>
        <begin position="78"/>
        <end position="337"/>
    </location>
</feature>
<dbReference type="Pfam" id="PF00561">
    <property type="entry name" value="Abhydrolase_1"/>
    <property type="match status" value="1"/>
</dbReference>
<protein>
    <submittedName>
        <fullName evidence="5">Homoserine O-acetyltransferase</fullName>
    </submittedName>
</protein>
<dbReference type="NCBIfam" id="NF005071">
    <property type="entry name" value="PRK06489.1"/>
    <property type="match status" value="1"/>
</dbReference>
<feature type="chain" id="PRO_5037387129" evidence="3">
    <location>
        <begin position="20"/>
        <end position="369"/>
    </location>
</feature>
<evidence type="ECO:0000256" key="1">
    <source>
        <dbReference type="ARBA" id="ARBA00022679"/>
    </source>
</evidence>
<dbReference type="PANTHER" id="PTHR32268:SF11">
    <property type="entry name" value="HOMOSERINE O-ACETYLTRANSFERASE"/>
    <property type="match status" value="1"/>
</dbReference>
<dbReference type="RefSeq" id="WP_188554786.1">
    <property type="nucleotide sequence ID" value="NZ_BMGT01000003.1"/>
</dbReference>
<organism evidence="5 6">
    <name type="scientific">Edaphobacter dinghuensis</name>
    <dbReference type="NCBI Taxonomy" id="1560005"/>
    <lineage>
        <taxon>Bacteria</taxon>
        <taxon>Pseudomonadati</taxon>
        <taxon>Acidobacteriota</taxon>
        <taxon>Terriglobia</taxon>
        <taxon>Terriglobales</taxon>
        <taxon>Acidobacteriaceae</taxon>
        <taxon>Edaphobacter</taxon>
    </lineage>
</organism>
<evidence type="ECO:0000313" key="5">
    <source>
        <dbReference type="EMBL" id="GGG82587.1"/>
    </source>
</evidence>
<feature type="active site" description="Nucleophile" evidence="2">
    <location>
        <position position="170"/>
    </location>
</feature>
<feature type="active site" evidence="2">
    <location>
        <position position="312"/>
    </location>
</feature>
<feature type="active site" evidence="2">
    <location>
        <position position="346"/>
    </location>
</feature>
<sequence length="369" mass="40770">MRFAALITLFLSCIISAPAQTMSSPTAQATQPITWPTPDGTYIIKNFRFGTGETLPELKLHYLTLGTPHRDASGHIDNAILLLHGTGGNAHSLLAPQFSNILFGPGQPLDITKFYLIFPDDIGHGQSSKPSDGLRMRFPHYDYDDMVSSQHTMLVDGLHVDHLRLIFGTSMGCMQSFVWGETYPNFADALMPMACLPVQIAGRNRMMRYMSIENIKNDPAWKNGDYTTEPVVGLRAANELLLVMGSSPLQMQKAAPTRAAAEAYADRSLARSTANTDANDFIYYLDASRNYDPSARLSTITVPVLWINSADDFINPPELGIAEKMVKLMPNAKFILIPISDATRGHGTHTQAAVWKDYMADFLNQTQPK</sequence>
<dbReference type="AlphaFoldDB" id="A0A917M7H2"/>
<evidence type="ECO:0000313" key="6">
    <source>
        <dbReference type="Proteomes" id="UP000647241"/>
    </source>
</evidence>
<dbReference type="GO" id="GO:0009092">
    <property type="term" value="P:homoserine metabolic process"/>
    <property type="evidence" value="ECO:0007669"/>
    <property type="project" value="TreeGrafter"/>
</dbReference>
<evidence type="ECO:0000256" key="2">
    <source>
        <dbReference type="PIRSR" id="PIRSR000443-1"/>
    </source>
</evidence>
<name>A0A917M7H2_9BACT</name>
<accession>A0A917M7H2</accession>
<dbReference type="GO" id="GO:0009086">
    <property type="term" value="P:methionine biosynthetic process"/>
    <property type="evidence" value="ECO:0007669"/>
    <property type="project" value="TreeGrafter"/>
</dbReference>
<comment type="caution">
    <text evidence="5">The sequence shown here is derived from an EMBL/GenBank/DDBJ whole genome shotgun (WGS) entry which is preliminary data.</text>
</comment>
<keyword evidence="6" id="KW-1185">Reference proteome</keyword>
<evidence type="ECO:0000256" key="3">
    <source>
        <dbReference type="SAM" id="SignalP"/>
    </source>
</evidence>
<evidence type="ECO:0000259" key="4">
    <source>
        <dbReference type="Pfam" id="PF00561"/>
    </source>
</evidence>
<dbReference type="EMBL" id="BMGT01000003">
    <property type="protein sequence ID" value="GGG82587.1"/>
    <property type="molecule type" value="Genomic_DNA"/>
</dbReference>
<dbReference type="GO" id="GO:0004414">
    <property type="term" value="F:homoserine O-acetyltransferase activity"/>
    <property type="evidence" value="ECO:0007669"/>
    <property type="project" value="TreeGrafter"/>
</dbReference>
<dbReference type="SUPFAM" id="SSF53474">
    <property type="entry name" value="alpha/beta-Hydrolases"/>
    <property type="match status" value="1"/>
</dbReference>
<dbReference type="PANTHER" id="PTHR32268">
    <property type="entry name" value="HOMOSERINE O-ACETYLTRANSFERASE"/>
    <property type="match status" value="1"/>
</dbReference>
<dbReference type="Gene3D" id="3.40.50.1820">
    <property type="entry name" value="alpha/beta hydrolase"/>
    <property type="match status" value="1"/>
</dbReference>
<dbReference type="InterPro" id="IPR000073">
    <property type="entry name" value="AB_hydrolase_1"/>
</dbReference>
<dbReference type="Proteomes" id="UP000647241">
    <property type="component" value="Unassembled WGS sequence"/>
</dbReference>
<proteinExistence type="predicted"/>
<feature type="signal peptide" evidence="3">
    <location>
        <begin position="1"/>
        <end position="19"/>
    </location>
</feature>
<dbReference type="InterPro" id="IPR029058">
    <property type="entry name" value="AB_hydrolase_fold"/>
</dbReference>
<dbReference type="PIRSF" id="PIRSF000443">
    <property type="entry name" value="Homoser_Ac_trans"/>
    <property type="match status" value="1"/>
</dbReference>
<keyword evidence="3" id="KW-0732">Signal</keyword>
<keyword evidence="1" id="KW-0808">Transferase</keyword>
<reference evidence="5" key="1">
    <citation type="journal article" date="2014" name="Int. J. Syst. Evol. Microbiol.">
        <title>Complete genome sequence of Corynebacterium casei LMG S-19264T (=DSM 44701T), isolated from a smear-ripened cheese.</title>
        <authorList>
            <consortium name="US DOE Joint Genome Institute (JGI-PGF)"/>
            <person name="Walter F."/>
            <person name="Albersmeier A."/>
            <person name="Kalinowski J."/>
            <person name="Ruckert C."/>
        </authorList>
    </citation>
    <scope>NUCLEOTIDE SEQUENCE</scope>
    <source>
        <strain evidence="5">CGMCC 1.12997</strain>
    </source>
</reference>
<dbReference type="InterPro" id="IPR008220">
    <property type="entry name" value="HAT_MetX-like"/>
</dbReference>
<reference evidence="5" key="2">
    <citation type="submission" date="2020-09" db="EMBL/GenBank/DDBJ databases">
        <authorList>
            <person name="Sun Q."/>
            <person name="Zhou Y."/>
        </authorList>
    </citation>
    <scope>NUCLEOTIDE SEQUENCE</scope>
    <source>
        <strain evidence="5">CGMCC 1.12997</strain>
    </source>
</reference>
<gene>
    <name evidence="5" type="ORF">GCM10011585_27720</name>
</gene>